<keyword evidence="2" id="KW-1185">Reference proteome</keyword>
<dbReference type="EMBL" id="ML976101">
    <property type="protein sequence ID" value="KAF1938561.1"/>
    <property type="molecule type" value="Genomic_DNA"/>
</dbReference>
<evidence type="ECO:0000313" key="2">
    <source>
        <dbReference type="Proteomes" id="UP000800038"/>
    </source>
</evidence>
<organism evidence="1 2">
    <name type="scientific">Clathrospora elynae</name>
    <dbReference type="NCBI Taxonomy" id="706981"/>
    <lineage>
        <taxon>Eukaryota</taxon>
        <taxon>Fungi</taxon>
        <taxon>Dikarya</taxon>
        <taxon>Ascomycota</taxon>
        <taxon>Pezizomycotina</taxon>
        <taxon>Dothideomycetes</taxon>
        <taxon>Pleosporomycetidae</taxon>
        <taxon>Pleosporales</taxon>
        <taxon>Diademaceae</taxon>
        <taxon>Clathrospora</taxon>
    </lineage>
</organism>
<evidence type="ECO:0000313" key="1">
    <source>
        <dbReference type="EMBL" id="KAF1938561.1"/>
    </source>
</evidence>
<name>A0A6A5SD60_9PLEO</name>
<sequence length="153" mass="17455">MMIYDEPRKAHGMILPLHRRQASHQVADTISHSTLLTCHGVLSVFEVQHRRLDDHKFESSYTDVMVPHGAAYHAVVCSPCIERVVTKNDKPFPSHFRLQSCFFIIPNTFNACFAFPLSTVLLERITSILALTVHLSRNVWTTSTRSIFLPPVR</sequence>
<dbReference type="Proteomes" id="UP000800038">
    <property type="component" value="Unassembled WGS sequence"/>
</dbReference>
<proteinExistence type="predicted"/>
<accession>A0A6A5SD60</accession>
<reference evidence="1" key="1">
    <citation type="journal article" date="2020" name="Stud. Mycol.">
        <title>101 Dothideomycetes genomes: a test case for predicting lifestyles and emergence of pathogens.</title>
        <authorList>
            <person name="Haridas S."/>
            <person name="Albert R."/>
            <person name="Binder M."/>
            <person name="Bloem J."/>
            <person name="Labutti K."/>
            <person name="Salamov A."/>
            <person name="Andreopoulos B."/>
            <person name="Baker S."/>
            <person name="Barry K."/>
            <person name="Bills G."/>
            <person name="Bluhm B."/>
            <person name="Cannon C."/>
            <person name="Castanera R."/>
            <person name="Culley D."/>
            <person name="Daum C."/>
            <person name="Ezra D."/>
            <person name="Gonzalez J."/>
            <person name="Henrissat B."/>
            <person name="Kuo A."/>
            <person name="Liang C."/>
            <person name="Lipzen A."/>
            <person name="Lutzoni F."/>
            <person name="Magnuson J."/>
            <person name="Mondo S."/>
            <person name="Nolan M."/>
            <person name="Ohm R."/>
            <person name="Pangilinan J."/>
            <person name="Park H.-J."/>
            <person name="Ramirez L."/>
            <person name="Alfaro M."/>
            <person name="Sun H."/>
            <person name="Tritt A."/>
            <person name="Yoshinaga Y."/>
            <person name="Zwiers L.-H."/>
            <person name="Turgeon B."/>
            <person name="Goodwin S."/>
            <person name="Spatafora J."/>
            <person name="Crous P."/>
            <person name="Grigoriev I."/>
        </authorList>
    </citation>
    <scope>NUCLEOTIDE SEQUENCE</scope>
    <source>
        <strain evidence="1">CBS 161.51</strain>
    </source>
</reference>
<gene>
    <name evidence="1" type="ORF">EJ02DRAFT_19609</name>
</gene>
<protein>
    <submittedName>
        <fullName evidence="1">Uncharacterized protein</fullName>
    </submittedName>
</protein>
<dbReference type="AlphaFoldDB" id="A0A6A5SD60"/>